<reference evidence="2" key="1">
    <citation type="submission" date="2018-02" db="EMBL/GenBank/DDBJ databases">
        <title>Rhizophora mucronata_Transcriptome.</title>
        <authorList>
            <person name="Meera S.P."/>
            <person name="Sreeshan A."/>
            <person name="Augustine A."/>
        </authorList>
    </citation>
    <scope>NUCLEOTIDE SEQUENCE</scope>
    <source>
        <tissue evidence="2">Leaf</tissue>
    </source>
</reference>
<organism evidence="2">
    <name type="scientific">Rhizophora mucronata</name>
    <name type="common">Asiatic mangrove</name>
    <dbReference type="NCBI Taxonomy" id="61149"/>
    <lineage>
        <taxon>Eukaryota</taxon>
        <taxon>Viridiplantae</taxon>
        <taxon>Streptophyta</taxon>
        <taxon>Embryophyta</taxon>
        <taxon>Tracheophyta</taxon>
        <taxon>Spermatophyta</taxon>
        <taxon>Magnoliopsida</taxon>
        <taxon>eudicotyledons</taxon>
        <taxon>Gunneridae</taxon>
        <taxon>Pentapetalae</taxon>
        <taxon>rosids</taxon>
        <taxon>fabids</taxon>
        <taxon>Malpighiales</taxon>
        <taxon>Rhizophoraceae</taxon>
        <taxon>Rhizophora</taxon>
    </lineage>
</organism>
<keyword evidence="1" id="KW-1133">Transmembrane helix</keyword>
<sequence length="91" mass="10839">MSHHWLSLVPKVCASILGLIWIYIWGPPFPTRQKKSFFLNLVHHTGNPYTLKKKLQKLPLHTLHKWQLLNRMMQNMKVKFLSVMILLPRLL</sequence>
<evidence type="ECO:0000313" key="2">
    <source>
        <dbReference type="EMBL" id="MBW96858.1"/>
    </source>
</evidence>
<name>A0A2P2JTQ9_RHIMU</name>
<accession>A0A2P2JTQ9</accession>
<evidence type="ECO:0000256" key="1">
    <source>
        <dbReference type="SAM" id="Phobius"/>
    </source>
</evidence>
<keyword evidence="1" id="KW-0472">Membrane</keyword>
<dbReference type="AlphaFoldDB" id="A0A2P2JTQ9"/>
<dbReference type="EMBL" id="GGEC01016375">
    <property type="protein sequence ID" value="MBW96858.1"/>
    <property type="molecule type" value="Transcribed_RNA"/>
</dbReference>
<keyword evidence="1" id="KW-0812">Transmembrane</keyword>
<protein>
    <submittedName>
        <fullName evidence="2">Uncharacterized protein MANES_14G086800</fullName>
    </submittedName>
</protein>
<feature type="transmembrane region" description="Helical" evidence="1">
    <location>
        <begin position="6"/>
        <end position="26"/>
    </location>
</feature>
<proteinExistence type="predicted"/>